<protein>
    <submittedName>
        <fullName evidence="2">Uncharacterized protein</fullName>
    </submittedName>
</protein>
<dbReference type="VEuPathDB" id="CryptoDB:Vbra_16853"/>
<sequence>MASSSALSGAGLSPTTMAQQAETVNHSKMKELEAFIERCNSQLCGDLMVVRSTILVALEVENLVKSTLNSQLAAHIKSGTKAKHTLKVMRLSPTSSAGGRYYAVTVLRDISVAMWPRTKGGSRTKGGKPVIVRRWLT</sequence>
<reference evidence="2 3" key="1">
    <citation type="submission" date="2014-11" db="EMBL/GenBank/DDBJ databases">
        <authorList>
            <person name="Zhu J."/>
            <person name="Qi W."/>
            <person name="Song R."/>
        </authorList>
    </citation>
    <scope>NUCLEOTIDE SEQUENCE [LARGE SCALE GENOMIC DNA]</scope>
</reference>
<dbReference type="EMBL" id="CDMY01000553">
    <property type="protein sequence ID" value="CEM22597.1"/>
    <property type="molecule type" value="Genomic_DNA"/>
</dbReference>
<name>A0A0G4G3Y5_VITBC</name>
<dbReference type="Proteomes" id="UP000041254">
    <property type="component" value="Unassembled WGS sequence"/>
</dbReference>
<feature type="compositionally biased region" description="Low complexity" evidence="1">
    <location>
        <begin position="1"/>
        <end position="13"/>
    </location>
</feature>
<dbReference type="AlphaFoldDB" id="A0A0G4G3Y5"/>
<keyword evidence="3" id="KW-1185">Reference proteome</keyword>
<feature type="region of interest" description="Disordered" evidence="1">
    <location>
        <begin position="1"/>
        <end position="20"/>
    </location>
</feature>
<accession>A0A0G4G3Y5</accession>
<dbReference type="PhylomeDB" id="A0A0G4G3Y5"/>
<evidence type="ECO:0000313" key="2">
    <source>
        <dbReference type="EMBL" id="CEM22597.1"/>
    </source>
</evidence>
<proteinExistence type="predicted"/>
<evidence type="ECO:0000256" key="1">
    <source>
        <dbReference type="SAM" id="MobiDB-lite"/>
    </source>
</evidence>
<evidence type="ECO:0000313" key="3">
    <source>
        <dbReference type="Proteomes" id="UP000041254"/>
    </source>
</evidence>
<gene>
    <name evidence="2" type="ORF">Vbra_16853</name>
</gene>
<organism evidence="2 3">
    <name type="scientific">Vitrella brassicaformis (strain CCMP3155)</name>
    <dbReference type="NCBI Taxonomy" id="1169540"/>
    <lineage>
        <taxon>Eukaryota</taxon>
        <taxon>Sar</taxon>
        <taxon>Alveolata</taxon>
        <taxon>Colpodellida</taxon>
        <taxon>Vitrellaceae</taxon>
        <taxon>Vitrella</taxon>
    </lineage>
</organism>
<dbReference type="InParanoid" id="A0A0G4G3Y5"/>